<dbReference type="InterPro" id="IPR032466">
    <property type="entry name" value="Metal_Hydrolase"/>
</dbReference>
<gene>
    <name evidence="2" type="ORF">HNR21_003231</name>
</gene>
<comment type="caution">
    <text evidence="2">The sequence shown here is derived from an EMBL/GenBank/DDBJ whole genome shotgun (WGS) entry which is preliminary data.</text>
</comment>
<dbReference type="AlphaFoldDB" id="A0A7W3R981"/>
<dbReference type="Proteomes" id="UP000539313">
    <property type="component" value="Unassembled WGS sequence"/>
</dbReference>
<proteinExistence type="predicted"/>
<reference evidence="2 3" key="1">
    <citation type="submission" date="2020-08" db="EMBL/GenBank/DDBJ databases">
        <title>Sequencing the genomes of 1000 actinobacteria strains.</title>
        <authorList>
            <person name="Klenk H.-P."/>
        </authorList>
    </citation>
    <scope>NUCLEOTIDE SEQUENCE [LARGE SCALE GENOMIC DNA]</scope>
    <source>
        <strain evidence="2 3">DSM 45823</strain>
    </source>
</reference>
<evidence type="ECO:0000313" key="3">
    <source>
        <dbReference type="Proteomes" id="UP000539313"/>
    </source>
</evidence>
<dbReference type="Gene3D" id="3.20.20.140">
    <property type="entry name" value="Metal-dependent hydrolases"/>
    <property type="match status" value="1"/>
</dbReference>
<dbReference type="RefSeq" id="WP_220500182.1">
    <property type="nucleotide sequence ID" value="NZ_JACJII010000001.1"/>
</dbReference>
<protein>
    <submittedName>
        <fullName evidence="2">Microsomal dipeptidase-like Zn-dependent dipeptidase</fullName>
    </submittedName>
</protein>
<keyword evidence="1" id="KW-0732">Signal</keyword>
<feature type="chain" id="PRO_5038918666" evidence="1">
    <location>
        <begin position="25"/>
        <end position="529"/>
    </location>
</feature>
<feature type="signal peptide" evidence="1">
    <location>
        <begin position="1"/>
        <end position="24"/>
    </location>
</feature>
<keyword evidence="3" id="KW-1185">Reference proteome</keyword>
<dbReference type="EMBL" id="JACJII010000001">
    <property type="protein sequence ID" value="MBA9004349.1"/>
    <property type="molecule type" value="Genomic_DNA"/>
</dbReference>
<evidence type="ECO:0000256" key="1">
    <source>
        <dbReference type="SAM" id="SignalP"/>
    </source>
</evidence>
<evidence type="ECO:0000313" key="2">
    <source>
        <dbReference type="EMBL" id="MBA9004349.1"/>
    </source>
</evidence>
<organism evidence="2 3">
    <name type="scientific">Thermomonospora cellulosilytica</name>
    <dbReference type="NCBI Taxonomy" id="1411118"/>
    <lineage>
        <taxon>Bacteria</taxon>
        <taxon>Bacillati</taxon>
        <taxon>Actinomycetota</taxon>
        <taxon>Actinomycetes</taxon>
        <taxon>Streptosporangiales</taxon>
        <taxon>Thermomonosporaceae</taxon>
        <taxon>Thermomonospora</taxon>
    </lineage>
</organism>
<accession>A0A7W3R981</accession>
<sequence>MPVPRSMAARLGAALLLLFSLVVAAEVAAPRPSAAQGGPGAVRGFLDAHSHLHSHESFGGMLLCGKPFDPDGIEDALRDCIDHHPNGALAFFENFLKNGSPIGTHDPRGWPTFKDWPAWNSLTHQTAYHEWVERAWRGGQRILVNHMVANRQICDVYPLKRTSCDEMAGIRLQVRRANELQAHIDSLHGGPGKGWLRIVRSPEEARQVIAQGKLAMVLGVETSEPFGCRVVNGVPGCTKADIDRGLDEMHSLGVRSMFLCHKFDNALCGVRFDGGTQGLIINAGNKIGTGRFWQAETCTTAEHDNTVAGGTLPKELSWIDPGGAFPLYPPAPHCNKLGLTALGEHMVRGMMRRDMWIEIDHMSVRAASRTLDILEQAGYPRVISSHSWTDRNFYPRIYRLGGMVASYGHSSEKFVQDWRGAKAVRDPSRLFGYGYGMDANGLGPLPAPRANNSANPVRYPFQSHDGSVTLDRLRTGERTWDVNVDGVANYGLVPDWIEDMRVIAGPEIVNDLAWAAEAYLRAWESPPAP</sequence>
<dbReference type="SUPFAM" id="SSF51556">
    <property type="entry name" value="Metallo-dependent hydrolases"/>
    <property type="match status" value="1"/>
</dbReference>
<name>A0A7W3R981_9ACTN</name>